<gene>
    <name evidence="1" type="ORF">SAMN06264365_111230</name>
</gene>
<dbReference type="EMBL" id="FZNR01000011">
    <property type="protein sequence ID" value="SNS20410.1"/>
    <property type="molecule type" value="Genomic_DNA"/>
</dbReference>
<name>A0A239CJW7_9ACTN</name>
<sequence>MPSSSNAANVDAMVLDAAAMLAIVMGRSADAEPGPVPRRPRASAEAALVGAWRSPDGAVKLHLRTDGTYAGEVAGRRKRPSGTYRVVGDAVVLHDASSGLHTPVTVLREGELEMAGHRLLPE</sequence>
<dbReference type="OrthoDB" id="3295826at2"/>
<dbReference type="Proteomes" id="UP000198415">
    <property type="component" value="Unassembled WGS sequence"/>
</dbReference>
<protein>
    <submittedName>
        <fullName evidence="1">Uncharacterized protein</fullName>
    </submittedName>
</protein>
<dbReference type="RefSeq" id="WP_089296063.1">
    <property type="nucleotide sequence ID" value="NZ_BOMU01000075.1"/>
</dbReference>
<keyword evidence="2" id="KW-1185">Reference proteome</keyword>
<dbReference type="Gene3D" id="2.40.128.290">
    <property type="entry name" value="Uncharacterised protein Atu4866, PF11512"/>
    <property type="match status" value="1"/>
</dbReference>
<organism evidence="1 2">
    <name type="scientific">Actinoplanes regularis</name>
    <dbReference type="NCBI Taxonomy" id="52697"/>
    <lineage>
        <taxon>Bacteria</taxon>
        <taxon>Bacillati</taxon>
        <taxon>Actinomycetota</taxon>
        <taxon>Actinomycetes</taxon>
        <taxon>Micromonosporales</taxon>
        <taxon>Micromonosporaceae</taxon>
        <taxon>Actinoplanes</taxon>
    </lineage>
</organism>
<evidence type="ECO:0000313" key="1">
    <source>
        <dbReference type="EMBL" id="SNS20410.1"/>
    </source>
</evidence>
<reference evidence="1 2" key="1">
    <citation type="submission" date="2017-06" db="EMBL/GenBank/DDBJ databases">
        <authorList>
            <person name="Kim H.J."/>
            <person name="Triplett B.A."/>
        </authorList>
    </citation>
    <scope>NUCLEOTIDE SEQUENCE [LARGE SCALE GENOMIC DNA]</scope>
    <source>
        <strain evidence="1 2">DSM 43151</strain>
    </source>
</reference>
<evidence type="ECO:0000313" key="2">
    <source>
        <dbReference type="Proteomes" id="UP000198415"/>
    </source>
</evidence>
<proteinExistence type="predicted"/>
<accession>A0A239CJW7</accession>
<dbReference type="AlphaFoldDB" id="A0A239CJW7"/>
<dbReference type="InterPro" id="IPR038646">
    <property type="entry name" value="Atu4866-like_sf"/>
</dbReference>